<accession>A0A4Y2NZD4</accession>
<evidence type="ECO:0000313" key="2">
    <source>
        <dbReference type="EMBL" id="GBN44968.1"/>
    </source>
</evidence>
<dbReference type="PANTHER" id="PTHR24413">
    <property type="entry name" value="SPECKLE-TYPE POZ PROTEIN"/>
    <property type="match status" value="1"/>
</dbReference>
<name>A0A4Y2NZD4_ARAVE</name>
<keyword evidence="3" id="KW-1185">Reference proteome</keyword>
<gene>
    <name evidence="2" type="primary">spop-b_55</name>
    <name evidence="2" type="ORF">AVEN_193721_1</name>
</gene>
<dbReference type="FunFam" id="3.30.710.10:FF:000159">
    <property type="entry name" value="Speckle-type POZ protein B"/>
    <property type="match status" value="1"/>
</dbReference>
<dbReference type="Gene3D" id="3.30.710.10">
    <property type="entry name" value="Potassium Channel Kv1.1, Chain A"/>
    <property type="match status" value="1"/>
</dbReference>
<dbReference type="SMART" id="SM00225">
    <property type="entry name" value="BTB"/>
    <property type="match status" value="1"/>
</dbReference>
<dbReference type="Proteomes" id="UP000499080">
    <property type="component" value="Unassembled WGS sequence"/>
</dbReference>
<dbReference type="AlphaFoldDB" id="A0A4Y2NZD4"/>
<evidence type="ECO:0000313" key="3">
    <source>
        <dbReference type="Proteomes" id="UP000499080"/>
    </source>
</evidence>
<organism evidence="2 3">
    <name type="scientific">Araneus ventricosus</name>
    <name type="common">Orbweaver spider</name>
    <name type="synonym">Epeira ventricosa</name>
    <dbReference type="NCBI Taxonomy" id="182803"/>
    <lineage>
        <taxon>Eukaryota</taxon>
        <taxon>Metazoa</taxon>
        <taxon>Ecdysozoa</taxon>
        <taxon>Arthropoda</taxon>
        <taxon>Chelicerata</taxon>
        <taxon>Arachnida</taxon>
        <taxon>Araneae</taxon>
        <taxon>Araneomorphae</taxon>
        <taxon>Entelegynae</taxon>
        <taxon>Araneoidea</taxon>
        <taxon>Araneidae</taxon>
        <taxon>Araneus</taxon>
    </lineage>
</organism>
<dbReference type="OrthoDB" id="6431021at2759"/>
<dbReference type="InterPro" id="IPR000210">
    <property type="entry name" value="BTB/POZ_dom"/>
</dbReference>
<dbReference type="Gene3D" id="1.25.40.420">
    <property type="match status" value="1"/>
</dbReference>
<reference evidence="2 3" key="1">
    <citation type="journal article" date="2019" name="Sci. Rep.">
        <title>Orb-weaving spider Araneus ventricosus genome elucidates the spidroin gene catalogue.</title>
        <authorList>
            <person name="Kono N."/>
            <person name="Nakamura H."/>
            <person name="Ohtoshi R."/>
            <person name="Moran D.A.P."/>
            <person name="Shinohara A."/>
            <person name="Yoshida Y."/>
            <person name="Fujiwara M."/>
            <person name="Mori M."/>
            <person name="Tomita M."/>
            <person name="Arakawa K."/>
        </authorList>
    </citation>
    <scope>NUCLEOTIDE SEQUENCE [LARGE SCALE GENOMIC DNA]</scope>
</reference>
<protein>
    <submittedName>
        <fullName evidence="2">Speckle-type POZ protein B</fullName>
    </submittedName>
</protein>
<dbReference type="EMBL" id="BGPR01010226">
    <property type="protein sequence ID" value="GBN44968.1"/>
    <property type="molecule type" value="Genomic_DNA"/>
</dbReference>
<dbReference type="SUPFAM" id="SSF49599">
    <property type="entry name" value="TRAF domain-like"/>
    <property type="match status" value="2"/>
</dbReference>
<evidence type="ECO:0000259" key="1">
    <source>
        <dbReference type="PROSITE" id="PS50097"/>
    </source>
</evidence>
<dbReference type="PROSITE" id="PS50097">
    <property type="entry name" value="BTB"/>
    <property type="match status" value="1"/>
</dbReference>
<dbReference type="InterPro" id="IPR011333">
    <property type="entry name" value="SKP1/BTB/POZ_sf"/>
</dbReference>
<dbReference type="Pfam" id="PF00651">
    <property type="entry name" value="BTB"/>
    <property type="match status" value="1"/>
</dbReference>
<sequence>MSSDSSDINNGFHFIWDIENIDISFYEESIASPTFVADNLNQTEWCMNLYPLIKEDSFMLVLSRTDSGGTIKSIIIDFILYMSFSNGKKDVLTEKKKVEFECGSSQSVYWIYHLAKILYEGDLTVYCDMQKSEEVTLPYICCSARTFIGKEQRYGVWKIPNFRQLSPGGKKKFTLCSTLKNAPQIDILGRLSKKTKSFHVEVQVTHNKPIFIFIKISLLQANGNLKWPTLEGFSFDNFTSSQIYEFPLVLKHGYLSRKSSGLLPNGTLTLLCELRVSNGTQYSEVSESSYVIESYCKLMHREISKNLFEGLPTVTGPKDTVKTQQISRNSMESNNTLQTLKQDLRNFYTQKKHCDITLQVENESFSAHRSILCSRSPVFSSMFDHDMKETVNKKVEIVDMDADTLDQFLLFLYSETLEDLQWNRATKLLYAANKYQVESLKKECSSFLMSHLSLPNVCEALVLADLHQDEQLRTRCQDYIFENASEIFSSKEWEIFTVGNPLLSAKMLQGYFSMKK</sequence>
<dbReference type="SUPFAM" id="SSF54695">
    <property type="entry name" value="POZ domain"/>
    <property type="match status" value="1"/>
</dbReference>
<comment type="caution">
    <text evidence="2">The sequence shown here is derived from an EMBL/GenBank/DDBJ whole genome shotgun (WGS) entry which is preliminary data.</text>
</comment>
<proteinExistence type="predicted"/>
<feature type="domain" description="BTB" evidence="1">
    <location>
        <begin position="354"/>
        <end position="421"/>
    </location>
</feature>